<dbReference type="AlphaFoldDB" id="D5C0F4"/>
<evidence type="ECO:0000313" key="4">
    <source>
        <dbReference type="Proteomes" id="UP000001844"/>
    </source>
</evidence>
<protein>
    <submittedName>
        <fullName evidence="3">Glycosyl transferase group 1</fullName>
    </submittedName>
</protein>
<dbReference type="CAZy" id="GT4">
    <property type="family name" value="Glycosyltransferase Family 4"/>
</dbReference>
<dbReference type="EMBL" id="CP001798">
    <property type="protein sequence ID" value="ADE14480.1"/>
    <property type="molecule type" value="Genomic_DNA"/>
</dbReference>
<sequence length="414" mass="46438">MITKSLQFSAITTQFQEGVAEPAVKVLHVVANLDSSFGGPANSVPLLSKHLRDLGVGSQLFSVRRNLPERNEVIERYNLPHETVPAHLFPGIYFSSVMGRQLRLNLPGTILHLHSIWPYPAYATFRTYLQQDFKLLCSLRSNLYGASLKRSKWKKSLAWNLFVRRMLAVSHCLHATEEGEVEAVRSLGFKTPVAMIPNGVDLEAFKAMPWCVDAKQALGLDPTRRYALFLSRVHPRKGLDRLVESFIAVAKEHSEWDLLIVGPHQDESYLRKIKARIDAARLSARVTIKGELVGDDKLRAYASAELFVLPTLFENFGVVIAEAMAAGRAVLTTVHTPWPQIEREHCGWRVELQGGELTSALGQAFSKTTAELDDMGTRGKEVVGPFTWQVQAEKMLAVYQWIQGHREAPDYVAR</sequence>
<feature type="domain" description="Glycosyltransferase subfamily 4-like N-terminal" evidence="2">
    <location>
        <begin position="38"/>
        <end position="203"/>
    </location>
</feature>
<evidence type="ECO:0000259" key="2">
    <source>
        <dbReference type="Pfam" id="PF13439"/>
    </source>
</evidence>
<evidence type="ECO:0000259" key="1">
    <source>
        <dbReference type="Pfam" id="PF00534"/>
    </source>
</evidence>
<dbReference type="GO" id="GO:0016757">
    <property type="term" value="F:glycosyltransferase activity"/>
    <property type="evidence" value="ECO:0007669"/>
    <property type="project" value="InterPro"/>
</dbReference>
<dbReference type="Pfam" id="PF00534">
    <property type="entry name" value="Glycos_transf_1"/>
    <property type="match status" value="1"/>
</dbReference>
<dbReference type="InterPro" id="IPR028098">
    <property type="entry name" value="Glyco_trans_4-like_N"/>
</dbReference>
<name>D5C0F4_NITHN</name>
<dbReference type="STRING" id="472759.Nhal_1328"/>
<dbReference type="PANTHER" id="PTHR45947:SF3">
    <property type="entry name" value="SULFOQUINOVOSYL TRANSFERASE SQD2"/>
    <property type="match status" value="1"/>
</dbReference>
<dbReference type="PANTHER" id="PTHR45947">
    <property type="entry name" value="SULFOQUINOVOSYL TRANSFERASE SQD2"/>
    <property type="match status" value="1"/>
</dbReference>
<reference evidence="4" key="1">
    <citation type="submission" date="2010-04" db="EMBL/GenBank/DDBJ databases">
        <title>Complete genome sequence of Nitrosococcus halophilus Nc4, a salt-adapted, aerobic obligate ammonia-oxidizing sulfur purple bacterium.</title>
        <authorList>
            <consortium name="US DOE Joint Genome Institute"/>
            <person name="Campbell M.A."/>
            <person name="Malfatti S.A."/>
            <person name="Chain P.S.G."/>
            <person name="Heidelberg J.F."/>
            <person name="Ward B.B."/>
            <person name="Klotz M.G."/>
        </authorList>
    </citation>
    <scope>NUCLEOTIDE SEQUENCE [LARGE SCALE GENOMIC DNA]</scope>
    <source>
        <strain evidence="4">Nc4</strain>
    </source>
</reference>
<dbReference type="SUPFAM" id="SSF53756">
    <property type="entry name" value="UDP-Glycosyltransferase/glycogen phosphorylase"/>
    <property type="match status" value="1"/>
</dbReference>
<dbReference type="Pfam" id="PF13439">
    <property type="entry name" value="Glyco_transf_4"/>
    <property type="match status" value="1"/>
</dbReference>
<evidence type="ECO:0000313" key="3">
    <source>
        <dbReference type="EMBL" id="ADE14480.1"/>
    </source>
</evidence>
<keyword evidence="4" id="KW-1185">Reference proteome</keyword>
<dbReference type="Proteomes" id="UP000001844">
    <property type="component" value="Chromosome"/>
</dbReference>
<dbReference type="KEGG" id="nhl:Nhal_1328"/>
<dbReference type="HOGENOM" id="CLU_009583_2_1_6"/>
<keyword evidence="3" id="KW-0808">Transferase</keyword>
<gene>
    <name evidence="3" type="ordered locus">Nhal_1328</name>
</gene>
<dbReference type="Gene3D" id="3.40.50.2000">
    <property type="entry name" value="Glycogen Phosphorylase B"/>
    <property type="match status" value="2"/>
</dbReference>
<accession>D5C0F4</accession>
<dbReference type="eggNOG" id="COG0438">
    <property type="taxonomic scope" value="Bacteria"/>
</dbReference>
<feature type="domain" description="Glycosyl transferase family 1" evidence="1">
    <location>
        <begin position="215"/>
        <end position="344"/>
    </location>
</feature>
<dbReference type="InterPro" id="IPR001296">
    <property type="entry name" value="Glyco_trans_1"/>
</dbReference>
<dbReference type="InterPro" id="IPR050194">
    <property type="entry name" value="Glycosyltransferase_grp1"/>
</dbReference>
<dbReference type="OrthoDB" id="9764577at2"/>
<dbReference type="RefSeq" id="WP_013032371.1">
    <property type="nucleotide sequence ID" value="NC_013960.1"/>
</dbReference>
<organism evidence="3 4">
    <name type="scientific">Nitrosococcus halophilus (strain Nc4)</name>
    <dbReference type="NCBI Taxonomy" id="472759"/>
    <lineage>
        <taxon>Bacteria</taxon>
        <taxon>Pseudomonadati</taxon>
        <taxon>Pseudomonadota</taxon>
        <taxon>Gammaproteobacteria</taxon>
        <taxon>Chromatiales</taxon>
        <taxon>Chromatiaceae</taxon>
        <taxon>Nitrosococcus</taxon>
    </lineage>
</organism>
<proteinExistence type="predicted"/>